<protein>
    <recommendedName>
        <fullName evidence="8">Ribosomal protein uS12 methylthiotransferase RimO</fullName>
        <shortName evidence="8">uS12 MTTase</shortName>
        <shortName evidence="8">uS12 methylthiotransferase</shortName>
        <ecNumber evidence="8">2.8.4.4</ecNumber>
    </recommendedName>
    <alternativeName>
        <fullName evidence="8">Ribosomal protein uS12 (aspartate-C(3))-methylthiotransferase</fullName>
    </alternativeName>
    <alternativeName>
        <fullName evidence="8">Ribosome maturation factor RimO</fullName>
    </alternativeName>
</protein>
<dbReference type="PROSITE" id="PS01278">
    <property type="entry name" value="MTTASE_RADICAL"/>
    <property type="match status" value="1"/>
</dbReference>
<keyword evidence="12" id="KW-0689">Ribosomal protein</keyword>
<feature type="binding site" evidence="8">
    <location>
        <position position="46"/>
    </location>
    <ligand>
        <name>[4Fe-4S] cluster</name>
        <dbReference type="ChEBI" id="CHEBI:49883"/>
        <label>1</label>
    </ligand>
</feature>
<dbReference type="InterPro" id="IPR038135">
    <property type="entry name" value="Methylthiotransferase_N_sf"/>
</dbReference>
<evidence type="ECO:0000256" key="7">
    <source>
        <dbReference type="ARBA" id="ARBA00023014"/>
    </source>
</evidence>
<dbReference type="NCBIfam" id="TIGR00089">
    <property type="entry name" value="MiaB/RimO family radical SAM methylthiotransferase"/>
    <property type="match status" value="1"/>
</dbReference>
<feature type="domain" description="TRAM" evidence="9">
    <location>
        <begin position="357"/>
        <end position="423"/>
    </location>
</feature>
<gene>
    <name evidence="8" type="primary">rimO</name>
    <name evidence="12" type="ORF">CALK_1113</name>
</gene>
<keyword evidence="3 8" id="KW-0808">Transferase</keyword>
<dbReference type="SUPFAM" id="SSF102114">
    <property type="entry name" value="Radical SAM enzymes"/>
    <property type="match status" value="1"/>
</dbReference>
<dbReference type="GO" id="GO:0103039">
    <property type="term" value="F:protein methylthiotransferase activity"/>
    <property type="evidence" value="ECO:0007669"/>
    <property type="project" value="UniProtKB-EC"/>
</dbReference>
<reference evidence="12 13" key="1">
    <citation type="journal article" date="2013" name="Environ. Microbiol.">
        <title>Genome analysis of Chitinivibrio alkaliphilus gen. nov., sp. nov., a novel extremely haloalkaliphilic anaerobic chitinolytic bacterium from the candidate phylum Termite Group 3.</title>
        <authorList>
            <person name="Sorokin D.Y."/>
            <person name="Gumerov V.M."/>
            <person name="Rakitin A.L."/>
            <person name="Beletsky A.V."/>
            <person name="Damste J.S."/>
            <person name="Muyzer G."/>
            <person name="Mardanov A.V."/>
            <person name="Ravin N.V."/>
        </authorList>
    </citation>
    <scope>NUCLEOTIDE SEQUENCE [LARGE SCALE GENOMIC DNA]</scope>
    <source>
        <strain evidence="12 13">ACht1</strain>
    </source>
</reference>
<comment type="subcellular location">
    <subcellularLocation>
        <location evidence="8">Cytoplasm</location>
    </subcellularLocation>
</comment>
<evidence type="ECO:0000256" key="5">
    <source>
        <dbReference type="ARBA" id="ARBA00022723"/>
    </source>
</evidence>
<keyword evidence="4 8" id="KW-0949">S-adenosyl-L-methionine</keyword>
<comment type="function">
    <text evidence="8">Catalyzes the methylthiolation of an aspartic acid residue of ribosomal protein uS12.</text>
</comment>
<feature type="binding site" evidence="8">
    <location>
        <position position="147"/>
    </location>
    <ligand>
        <name>[4Fe-4S] cluster</name>
        <dbReference type="ChEBI" id="CHEBI:49883"/>
        <label>2</label>
        <note>4Fe-4S-S-AdoMet</note>
    </ligand>
</feature>
<feature type="binding site" evidence="8">
    <location>
        <position position="10"/>
    </location>
    <ligand>
        <name>[4Fe-4S] cluster</name>
        <dbReference type="ChEBI" id="CHEBI:49883"/>
        <label>1</label>
    </ligand>
</feature>
<dbReference type="InterPro" id="IPR013848">
    <property type="entry name" value="Methylthiotransferase_N"/>
</dbReference>
<dbReference type="OrthoDB" id="9805215at2"/>
<dbReference type="GO" id="GO:0051539">
    <property type="term" value="F:4 iron, 4 sulfur cluster binding"/>
    <property type="evidence" value="ECO:0007669"/>
    <property type="project" value="UniProtKB-UniRule"/>
</dbReference>
<dbReference type="InterPro" id="IPR058240">
    <property type="entry name" value="rSAM_sf"/>
</dbReference>
<evidence type="ECO:0000259" key="10">
    <source>
        <dbReference type="PROSITE" id="PS51449"/>
    </source>
</evidence>
<dbReference type="PANTHER" id="PTHR43837">
    <property type="entry name" value="RIBOSOMAL PROTEIN S12 METHYLTHIOTRANSFERASE RIMO"/>
    <property type="match status" value="1"/>
</dbReference>
<dbReference type="NCBIfam" id="TIGR01125">
    <property type="entry name" value="30S ribosomal protein S12 methylthiotransferase RimO"/>
    <property type="match status" value="1"/>
</dbReference>
<dbReference type="RefSeq" id="WP_022636598.1">
    <property type="nucleotide sequence ID" value="NZ_ASJR01000008.1"/>
</dbReference>
<sequence>MKIALFNLGCSKNIVDGNKMLGFLQEQGCTVVDDAAAAEVLLVNTCTFIESATKEAIDTIFAAAGVAHEEHKTLIVAGCFSQRYREEIAQEFPEVDLWLGVDDWEEGLRNYFSLHRPVSGYTRRLEEPLHSQYLKISEGCSHRCSFCIIPHIRGSFRSFSPDDLLAEAKWLESQGVRECIVVSQDTSFYGRDHHSSLAVFLERLVRETSFPMIRMMYLHPAFVDADLLALVAREERLCSYFDIPLQHISDSILSQMGRRPGEAGIYEVIQKIRDTVPDAVIRSSFILGYPGETEEDFEKLCDFIRWARLDKVGVFPYSPEEGTRAAEAEPKVPVEVAQERCEILMNIQRDISREKQEERVGKTLPVLIDRISDSPDYLFEGRTMGDAPEVDGRVFILSGDGEVGQIVPATIIDCDDYDLFATL</sequence>
<feature type="binding site" evidence="8">
    <location>
        <position position="144"/>
    </location>
    <ligand>
        <name>[4Fe-4S] cluster</name>
        <dbReference type="ChEBI" id="CHEBI:49883"/>
        <label>2</label>
        <note>4Fe-4S-S-AdoMet</note>
    </ligand>
</feature>
<comment type="cofactor">
    <cofactor evidence="8">
        <name>[4Fe-4S] cluster</name>
        <dbReference type="ChEBI" id="CHEBI:49883"/>
    </cofactor>
    <text evidence="8">Binds 2 [4Fe-4S] clusters. One cluster is coordinated with 3 cysteines and an exchangeable S-adenosyl-L-methionine.</text>
</comment>
<dbReference type="Gene3D" id="3.40.50.12160">
    <property type="entry name" value="Methylthiotransferase, N-terminal domain"/>
    <property type="match status" value="1"/>
</dbReference>
<proteinExistence type="inferred from homology"/>
<keyword evidence="1 8" id="KW-0004">4Fe-4S</keyword>
<dbReference type="STRING" id="1313304.CALK_1113"/>
<keyword evidence="12" id="KW-0687">Ribonucleoprotein</keyword>
<dbReference type="HAMAP" id="MF_01865">
    <property type="entry name" value="MTTase_RimO"/>
    <property type="match status" value="1"/>
</dbReference>
<dbReference type="GO" id="GO:0005840">
    <property type="term" value="C:ribosome"/>
    <property type="evidence" value="ECO:0007669"/>
    <property type="project" value="UniProtKB-KW"/>
</dbReference>
<dbReference type="Gene3D" id="2.40.50.140">
    <property type="entry name" value="Nucleic acid-binding proteins"/>
    <property type="match status" value="1"/>
</dbReference>
<feature type="domain" description="MTTase N-terminal" evidence="10">
    <location>
        <begin position="1"/>
        <end position="116"/>
    </location>
</feature>
<dbReference type="EMBL" id="ASJR01000008">
    <property type="protein sequence ID" value="ERP31897.1"/>
    <property type="molecule type" value="Genomic_DNA"/>
</dbReference>
<dbReference type="SFLD" id="SFLDF00274">
    <property type="entry name" value="ribosomal_protein_S12_methylth"/>
    <property type="match status" value="1"/>
</dbReference>
<dbReference type="Proteomes" id="UP000017148">
    <property type="component" value="Unassembled WGS sequence"/>
</dbReference>
<evidence type="ECO:0000256" key="8">
    <source>
        <dbReference type="HAMAP-Rule" id="MF_01865"/>
    </source>
</evidence>
<feature type="binding site" evidence="8">
    <location>
        <position position="79"/>
    </location>
    <ligand>
        <name>[4Fe-4S] cluster</name>
        <dbReference type="ChEBI" id="CHEBI:49883"/>
        <label>1</label>
    </ligand>
</feature>
<evidence type="ECO:0000256" key="1">
    <source>
        <dbReference type="ARBA" id="ARBA00022485"/>
    </source>
</evidence>
<feature type="binding site" evidence="8">
    <location>
        <position position="140"/>
    </location>
    <ligand>
        <name>[4Fe-4S] cluster</name>
        <dbReference type="ChEBI" id="CHEBI:49883"/>
        <label>2</label>
        <note>4Fe-4S-S-AdoMet</note>
    </ligand>
</feature>
<evidence type="ECO:0000313" key="12">
    <source>
        <dbReference type="EMBL" id="ERP31897.1"/>
    </source>
</evidence>
<comment type="catalytic activity">
    <reaction evidence="8">
        <text>L-aspartate(89)-[ribosomal protein uS12]-hydrogen + (sulfur carrier)-SH + AH2 + 2 S-adenosyl-L-methionine = 3-methylsulfanyl-L-aspartate(89)-[ribosomal protein uS12]-hydrogen + (sulfur carrier)-H + 5'-deoxyadenosine + L-methionine + A + S-adenosyl-L-homocysteine + 2 H(+)</text>
        <dbReference type="Rhea" id="RHEA:37087"/>
        <dbReference type="Rhea" id="RHEA-COMP:10460"/>
        <dbReference type="Rhea" id="RHEA-COMP:10461"/>
        <dbReference type="Rhea" id="RHEA-COMP:14737"/>
        <dbReference type="Rhea" id="RHEA-COMP:14739"/>
        <dbReference type="ChEBI" id="CHEBI:13193"/>
        <dbReference type="ChEBI" id="CHEBI:15378"/>
        <dbReference type="ChEBI" id="CHEBI:17319"/>
        <dbReference type="ChEBI" id="CHEBI:17499"/>
        <dbReference type="ChEBI" id="CHEBI:29917"/>
        <dbReference type="ChEBI" id="CHEBI:29961"/>
        <dbReference type="ChEBI" id="CHEBI:57844"/>
        <dbReference type="ChEBI" id="CHEBI:57856"/>
        <dbReference type="ChEBI" id="CHEBI:59789"/>
        <dbReference type="ChEBI" id="CHEBI:64428"/>
        <dbReference type="ChEBI" id="CHEBI:73599"/>
        <dbReference type="EC" id="2.8.4.4"/>
    </reaction>
</comment>
<dbReference type="Pfam" id="PF00919">
    <property type="entry name" value="UPF0004"/>
    <property type="match status" value="1"/>
</dbReference>
<dbReference type="SFLD" id="SFLDG01061">
    <property type="entry name" value="methylthiotransferase"/>
    <property type="match status" value="1"/>
</dbReference>
<name>U7D9X7_9BACT</name>
<dbReference type="EC" id="2.8.4.4" evidence="8"/>
<accession>U7D9X7</accession>
<dbReference type="PROSITE" id="PS50926">
    <property type="entry name" value="TRAM"/>
    <property type="match status" value="1"/>
</dbReference>
<dbReference type="eggNOG" id="COG0621">
    <property type="taxonomic scope" value="Bacteria"/>
</dbReference>
<keyword evidence="2 8" id="KW-0963">Cytoplasm</keyword>
<comment type="similarity">
    <text evidence="8">Belongs to the methylthiotransferase family. RimO subfamily.</text>
</comment>
<dbReference type="SFLD" id="SFLDG01082">
    <property type="entry name" value="B12-binding_domain_containing"/>
    <property type="match status" value="1"/>
</dbReference>
<keyword evidence="13" id="KW-1185">Reference proteome</keyword>
<dbReference type="Gene3D" id="3.80.30.20">
    <property type="entry name" value="tm_1862 like domain"/>
    <property type="match status" value="1"/>
</dbReference>
<dbReference type="InterPro" id="IPR007197">
    <property type="entry name" value="rSAM"/>
</dbReference>
<dbReference type="InterPro" id="IPR020612">
    <property type="entry name" value="Methylthiotransferase_CS"/>
</dbReference>
<keyword evidence="5 8" id="KW-0479">Metal-binding</keyword>
<evidence type="ECO:0000256" key="4">
    <source>
        <dbReference type="ARBA" id="ARBA00022691"/>
    </source>
</evidence>
<evidence type="ECO:0000256" key="6">
    <source>
        <dbReference type="ARBA" id="ARBA00023004"/>
    </source>
</evidence>
<feature type="domain" description="Radical SAM core" evidence="11">
    <location>
        <begin position="126"/>
        <end position="354"/>
    </location>
</feature>
<evidence type="ECO:0000256" key="2">
    <source>
        <dbReference type="ARBA" id="ARBA00022490"/>
    </source>
</evidence>
<dbReference type="Pfam" id="PF04055">
    <property type="entry name" value="Radical_SAM"/>
    <property type="match status" value="1"/>
</dbReference>
<keyword evidence="6 8" id="KW-0408">Iron</keyword>
<dbReference type="PROSITE" id="PS51449">
    <property type="entry name" value="MTTASE_N"/>
    <property type="match status" value="1"/>
</dbReference>
<dbReference type="InterPro" id="IPR006638">
    <property type="entry name" value="Elp3/MiaA/NifB-like_rSAM"/>
</dbReference>
<dbReference type="GO" id="GO:0035599">
    <property type="term" value="F:aspartic acid methylthiotransferase activity"/>
    <property type="evidence" value="ECO:0007669"/>
    <property type="project" value="TreeGrafter"/>
</dbReference>
<dbReference type="GO" id="GO:0046872">
    <property type="term" value="F:metal ion binding"/>
    <property type="evidence" value="ECO:0007669"/>
    <property type="project" value="UniProtKB-KW"/>
</dbReference>
<dbReference type="FunFam" id="3.80.30.20:FF:000001">
    <property type="entry name" value="tRNA-2-methylthio-N(6)-dimethylallyladenosine synthase 2"/>
    <property type="match status" value="1"/>
</dbReference>
<dbReference type="PANTHER" id="PTHR43837:SF1">
    <property type="entry name" value="RIBOSOMAL PROTEIN US12 METHYLTHIOTRANSFERASE RIMO"/>
    <property type="match status" value="1"/>
</dbReference>
<comment type="caution">
    <text evidence="12">The sequence shown here is derived from an EMBL/GenBank/DDBJ whole genome shotgun (WGS) entry which is preliminary data.</text>
</comment>
<dbReference type="PATRIC" id="fig|1313304.3.peg.1067"/>
<dbReference type="CDD" id="cd01335">
    <property type="entry name" value="Radical_SAM"/>
    <property type="match status" value="1"/>
</dbReference>
<dbReference type="InterPro" id="IPR005840">
    <property type="entry name" value="Ribosomal_uS12_MeSTrfase_RimO"/>
</dbReference>
<dbReference type="SMART" id="SM00729">
    <property type="entry name" value="Elp3"/>
    <property type="match status" value="1"/>
</dbReference>
<evidence type="ECO:0000259" key="11">
    <source>
        <dbReference type="PROSITE" id="PS51918"/>
    </source>
</evidence>
<dbReference type="InterPro" id="IPR002792">
    <property type="entry name" value="TRAM_dom"/>
</dbReference>
<dbReference type="PROSITE" id="PS51918">
    <property type="entry name" value="RADICAL_SAM"/>
    <property type="match status" value="1"/>
</dbReference>
<dbReference type="Pfam" id="PF18693">
    <property type="entry name" value="TRAM_2"/>
    <property type="match status" value="1"/>
</dbReference>
<evidence type="ECO:0000256" key="3">
    <source>
        <dbReference type="ARBA" id="ARBA00022679"/>
    </source>
</evidence>
<dbReference type="GO" id="GO:0006400">
    <property type="term" value="P:tRNA modification"/>
    <property type="evidence" value="ECO:0007669"/>
    <property type="project" value="InterPro"/>
</dbReference>
<dbReference type="InterPro" id="IPR012340">
    <property type="entry name" value="NA-bd_OB-fold"/>
</dbReference>
<dbReference type="AlphaFoldDB" id="U7D9X7"/>
<dbReference type="SFLD" id="SFLDS00029">
    <property type="entry name" value="Radical_SAM"/>
    <property type="match status" value="1"/>
</dbReference>
<dbReference type="GO" id="GO:0005829">
    <property type="term" value="C:cytosol"/>
    <property type="evidence" value="ECO:0007669"/>
    <property type="project" value="TreeGrafter"/>
</dbReference>
<dbReference type="InterPro" id="IPR023404">
    <property type="entry name" value="rSAM_horseshoe"/>
</dbReference>
<evidence type="ECO:0000259" key="9">
    <source>
        <dbReference type="PROSITE" id="PS50926"/>
    </source>
</evidence>
<keyword evidence="7 8" id="KW-0411">Iron-sulfur</keyword>
<evidence type="ECO:0000313" key="13">
    <source>
        <dbReference type="Proteomes" id="UP000017148"/>
    </source>
</evidence>
<organism evidence="12 13">
    <name type="scientific">Chitinivibrio alkaliphilus ACht1</name>
    <dbReference type="NCBI Taxonomy" id="1313304"/>
    <lineage>
        <taxon>Bacteria</taxon>
        <taxon>Pseudomonadati</taxon>
        <taxon>Fibrobacterota</taxon>
        <taxon>Chitinivibrionia</taxon>
        <taxon>Chitinivibrionales</taxon>
        <taxon>Chitinivibrionaceae</taxon>
        <taxon>Chitinivibrio</taxon>
    </lineage>
</organism>
<dbReference type="InterPro" id="IPR005839">
    <property type="entry name" value="Methylthiotransferase"/>
</dbReference>